<dbReference type="InterPro" id="IPR008964">
    <property type="entry name" value="Invasin/intimin_cell_adhesion"/>
</dbReference>
<dbReference type="SMART" id="SM00635">
    <property type="entry name" value="BID_2"/>
    <property type="match status" value="1"/>
</dbReference>
<dbReference type="InterPro" id="IPR007110">
    <property type="entry name" value="Ig-like_dom"/>
</dbReference>
<protein>
    <recommendedName>
        <fullName evidence="1">Ig-like domain-containing protein</fullName>
    </recommendedName>
</protein>
<gene>
    <name evidence="2" type="ORF">BCAMP_12411</name>
</gene>
<feature type="domain" description="Ig-like" evidence="1">
    <location>
        <begin position="63"/>
        <end position="145"/>
    </location>
</feature>
<dbReference type="SUPFAM" id="SSF49373">
    <property type="entry name" value="Invasin/intimin cell-adhesion fragments"/>
    <property type="match status" value="1"/>
</dbReference>
<accession>W7C4E4</accession>
<dbReference type="AlphaFoldDB" id="W7C4E4"/>
<dbReference type="RefSeq" id="WP_035315736.1">
    <property type="nucleotide sequence ID" value="NZ_AODH01000076.1"/>
</dbReference>
<comment type="caution">
    <text evidence="2">The sequence shown here is derived from an EMBL/GenBank/DDBJ whole genome shotgun (WGS) entry which is preliminary data.</text>
</comment>
<evidence type="ECO:0000313" key="3">
    <source>
        <dbReference type="Proteomes" id="UP000019243"/>
    </source>
</evidence>
<dbReference type="PROSITE" id="PS50835">
    <property type="entry name" value="IG_LIKE"/>
    <property type="match status" value="1"/>
</dbReference>
<dbReference type="Gene3D" id="2.60.40.1080">
    <property type="match status" value="1"/>
</dbReference>
<proteinExistence type="predicted"/>
<reference evidence="2 3" key="1">
    <citation type="submission" date="2012-12" db="EMBL/GenBank/DDBJ databases">
        <title>Novel taxa of Listeriaceae from agricultural environments in the United States.</title>
        <authorList>
            <person name="den Bakker H.C."/>
            <person name="Allred A."/>
            <person name="Warchocki S."/>
            <person name="Wright E.M."/>
            <person name="Burrell A."/>
            <person name="Nightingale K.K."/>
            <person name="Kephart D."/>
            <person name="Wiedmann M."/>
        </authorList>
    </citation>
    <scope>NUCLEOTIDE SEQUENCE [LARGE SCALE GENOMIC DNA]</scope>
    <source>
        <strain evidence="2 3">FSL F6-1037</strain>
    </source>
</reference>
<dbReference type="Proteomes" id="UP000019243">
    <property type="component" value="Unassembled WGS sequence"/>
</dbReference>
<name>W7C4E4_9LIST</name>
<dbReference type="EMBL" id="AODH01000076">
    <property type="protein sequence ID" value="EUJ34274.1"/>
    <property type="molecule type" value="Genomic_DNA"/>
</dbReference>
<organism evidence="2 3">
    <name type="scientific">Brochothrix campestris FSL F6-1037</name>
    <dbReference type="NCBI Taxonomy" id="1265861"/>
    <lineage>
        <taxon>Bacteria</taxon>
        <taxon>Bacillati</taxon>
        <taxon>Bacillota</taxon>
        <taxon>Bacilli</taxon>
        <taxon>Bacillales</taxon>
        <taxon>Listeriaceae</taxon>
        <taxon>Brochothrix</taxon>
    </lineage>
</organism>
<evidence type="ECO:0000313" key="2">
    <source>
        <dbReference type="EMBL" id="EUJ34274.1"/>
    </source>
</evidence>
<dbReference type="Pfam" id="PF02368">
    <property type="entry name" value="Big_2"/>
    <property type="match status" value="1"/>
</dbReference>
<dbReference type="InterPro" id="IPR003343">
    <property type="entry name" value="Big_2"/>
</dbReference>
<sequence length="145" mass="14928">MTDTFKIYKGDDVIAEGESPLAITDVNPNTEVAEGSYKATRVVNDKESEKVDIPAFKTLAINPTAVALDKTTVAGKVGETVTLVATVSPSDATDKTVAWTSSAVAVATVDANGKVTYVAEGEAVITVKTVSGNKTATCTATITAE</sequence>
<dbReference type="OrthoDB" id="2404955at2"/>
<evidence type="ECO:0000259" key="1">
    <source>
        <dbReference type="PROSITE" id="PS50835"/>
    </source>
</evidence>
<keyword evidence="3" id="KW-1185">Reference proteome</keyword>
<dbReference type="STRING" id="1265861.BCAMP_12411"/>